<dbReference type="EMBL" id="AXUN02000183">
    <property type="protein sequence ID" value="ETA80325.1"/>
    <property type="molecule type" value="Genomic_DNA"/>
</dbReference>
<evidence type="ECO:0008006" key="6">
    <source>
        <dbReference type="Google" id="ProtNLM"/>
    </source>
</evidence>
<feature type="domain" description="Impact N-terminal" evidence="2">
    <location>
        <begin position="17"/>
        <end position="122"/>
    </location>
</feature>
<dbReference type="Gene3D" id="3.30.230.30">
    <property type="entry name" value="Impact, N-terminal domain"/>
    <property type="match status" value="1"/>
</dbReference>
<dbReference type="Gene3D" id="3.30.70.240">
    <property type="match status" value="1"/>
</dbReference>
<dbReference type="NCBIfam" id="TIGR00257">
    <property type="entry name" value="IMPACT_YIGZ"/>
    <property type="match status" value="1"/>
</dbReference>
<sequence length="216" mass="24110">MGYRTIRNEGSSEFTEKKSVFIGSGRRVETEEEARAFIDKVKSTYKEARHHVYAYTLGENENIQRYSDDGEPQGTGGMPVLDVIRKSGLKNSVIVVTRYFGGVLLGASGLTRAYIRGASDAIGACGTIERVYGNELKLSIAYDLLGKFQHLLRENGIHIEDTSYAEDVEITLYIEEGRTAWLIAQLTEAASGRLGFITGDRSLYYKENDRLFTDIV</sequence>
<evidence type="ECO:0000313" key="4">
    <source>
        <dbReference type="EMBL" id="ETA80325.1"/>
    </source>
</evidence>
<evidence type="ECO:0000259" key="2">
    <source>
        <dbReference type="Pfam" id="PF01205"/>
    </source>
</evidence>
<reference evidence="4 5" key="1">
    <citation type="journal article" date="2014" name="Genome Announc.">
        <title>Genome Sequence of Youngiibacter fragilis, the Type Strain of the Genus Youngiibacter.</title>
        <authorList>
            <person name="Wawrik C.B."/>
            <person name="Callaghan A.V."/>
            <person name="Stamps B.W."/>
            <person name="Wawrik B."/>
        </authorList>
    </citation>
    <scope>NUCLEOTIDE SEQUENCE [LARGE SCALE GENOMIC DNA]</scope>
    <source>
        <strain evidence="4 5">232.1</strain>
    </source>
</reference>
<dbReference type="PANTHER" id="PTHR16301:SF20">
    <property type="entry name" value="IMPACT FAMILY MEMBER YIGZ"/>
    <property type="match status" value="1"/>
</dbReference>
<accession>V7I258</accession>
<dbReference type="InterPro" id="IPR020569">
    <property type="entry name" value="UPF0029_Impact_CS"/>
</dbReference>
<name>V7I258_9CLOT</name>
<dbReference type="GO" id="GO:0006446">
    <property type="term" value="P:regulation of translational initiation"/>
    <property type="evidence" value="ECO:0007669"/>
    <property type="project" value="TreeGrafter"/>
</dbReference>
<dbReference type="RefSeq" id="WP_023387550.1">
    <property type="nucleotide sequence ID" value="NZ_AXUN02000183.1"/>
</dbReference>
<evidence type="ECO:0000256" key="1">
    <source>
        <dbReference type="ARBA" id="ARBA00007665"/>
    </source>
</evidence>
<dbReference type="InterPro" id="IPR023582">
    <property type="entry name" value="Impact"/>
</dbReference>
<dbReference type="InterPro" id="IPR015796">
    <property type="entry name" value="Impact_YigZ-like"/>
</dbReference>
<comment type="similarity">
    <text evidence="1">Belongs to the IMPACT family.</text>
</comment>
<dbReference type="InterPro" id="IPR036956">
    <property type="entry name" value="Impact_N_sf"/>
</dbReference>
<dbReference type="InterPro" id="IPR035647">
    <property type="entry name" value="EFG_III/V"/>
</dbReference>
<organism evidence="4 5">
    <name type="scientific">Youngiibacter fragilis 232.1</name>
    <dbReference type="NCBI Taxonomy" id="994573"/>
    <lineage>
        <taxon>Bacteria</taxon>
        <taxon>Bacillati</taxon>
        <taxon>Bacillota</taxon>
        <taxon>Clostridia</taxon>
        <taxon>Eubacteriales</taxon>
        <taxon>Clostridiaceae</taxon>
        <taxon>Youngiibacter</taxon>
    </lineage>
</organism>
<dbReference type="PANTHER" id="PTHR16301">
    <property type="entry name" value="IMPACT-RELATED"/>
    <property type="match status" value="1"/>
</dbReference>
<dbReference type="PROSITE" id="PS00910">
    <property type="entry name" value="UPF0029"/>
    <property type="match status" value="1"/>
</dbReference>
<dbReference type="InterPro" id="IPR020568">
    <property type="entry name" value="Ribosomal_Su5_D2-typ_SF"/>
</dbReference>
<dbReference type="STRING" id="994573.T472_0212255"/>
<keyword evidence="5" id="KW-1185">Reference proteome</keyword>
<dbReference type="Pfam" id="PF09186">
    <property type="entry name" value="DUF1949"/>
    <property type="match status" value="1"/>
</dbReference>
<dbReference type="PATRIC" id="fig|994573.3.peg.2281"/>
<dbReference type="OrthoDB" id="9813771at2"/>
<comment type="caution">
    <text evidence="4">The sequence shown here is derived from an EMBL/GenBank/DDBJ whole genome shotgun (WGS) entry which is preliminary data.</text>
</comment>
<evidence type="ECO:0000259" key="3">
    <source>
        <dbReference type="Pfam" id="PF09186"/>
    </source>
</evidence>
<dbReference type="InterPro" id="IPR015269">
    <property type="entry name" value="UPF0029_Impact_C"/>
</dbReference>
<proteinExistence type="inferred from homology"/>
<dbReference type="GO" id="GO:0005737">
    <property type="term" value="C:cytoplasm"/>
    <property type="evidence" value="ECO:0007669"/>
    <property type="project" value="TreeGrafter"/>
</dbReference>
<dbReference type="eggNOG" id="COG1739">
    <property type="taxonomic scope" value="Bacteria"/>
</dbReference>
<dbReference type="InterPro" id="IPR001498">
    <property type="entry name" value="Impact_N"/>
</dbReference>
<evidence type="ECO:0000313" key="5">
    <source>
        <dbReference type="Proteomes" id="UP000017747"/>
    </source>
</evidence>
<dbReference type="SUPFAM" id="SSF54211">
    <property type="entry name" value="Ribosomal protein S5 domain 2-like"/>
    <property type="match status" value="1"/>
</dbReference>
<feature type="domain" description="UPF0029" evidence="3">
    <location>
        <begin position="138"/>
        <end position="193"/>
    </location>
</feature>
<protein>
    <recommendedName>
        <fullName evidence="6">YigZ family protein</fullName>
    </recommendedName>
</protein>
<gene>
    <name evidence="4" type="ORF">T472_0212255</name>
</gene>
<dbReference type="SUPFAM" id="SSF54980">
    <property type="entry name" value="EF-G C-terminal domain-like"/>
    <property type="match status" value="1"/>
</dbReference>
<dbReference type="Proteomes" id="UP000017747">
    <property type="component" value="Unassembled WGS sequence"/>
</dbReference>
<dbReference type="Pfam" id="PF01205">
    <property type="entry name" value="Impact_N"/>
    <property type="match status" value="1"/>
</dbReference>
<dbReference type="AlphaFoldDB" id="V7I258"/>